<feature type="compositionally biased region" description="Low complexity" evidence="1">
    <location>
        <begin position="659"/>
        <end position="668"/>
    </location>
</feature>
<feature type="compositionally biased region" description="Low complexity" evidence="1">
    <location>
        <begin position="45"/>
        <end position="60"/>
    </location>
</feature>
<feature type="compositionally biased region" description="Basic and acidic residues" evidence="1">
    <location>
        <begin position="681"/>
        <end position="698"/>
    </location>
</feature>
<dbReference type="EMBL" id="OZ004258">
    <property type="protein sequence ID" value="CAK7914580.1"/>
    <property type="molecule type" value="Genomic_DNA"/>
</dbReference>
<feature type="region of interest" description="Disordered" evidence="1">
    <location>
        <begin position="451"/>
        <end position="508"/>
    </location>
</feature>
<feature type="compositionally biased region" description="Low complexity" evidence="1">
    <location>
        <begin position="81"/>
        <end position="92"/>
    </location>
</feature>
<name>A0ABP0EHI0_9ASCO</name>
<feature type="compositionally biased region" description="Low complexity" evidence="1">
    <location>
        <begin position="493"/>
        <end position="505"/>
    </location>
</feature>
<feature type="compositionally biased region" description="Polar residues" evidence="1">
    <location>
        <begin position="64"/>
        <end position="80"/>
    </location>
</feature>
<sequence length="866" mass="94215">MFGRRQAKTTHKPAYTGVNHVASADHQPNSNALAAALTIGQSLKQQSPQQPQPQVQQQPPRFSLRSNSIQHQNATQQQPQSRRSSLLKRSSSITTKPNAANAFQSFGPHTPAAATPPSRRQSVDSSYYENHAHMNDLHHGGAAAGSGPGTAAPVKMVKKYVPTANGIQIIEVPESTLAKEIARSNSLRNLPRTNSVIRRPPGTAGSHSQRTASLRASSRPTSRLSSLVESPSRLRPMREEHISTLSEEPRSPTDSEFESLDKEIEREKKYVEDLAKKRREYEQLKNKRLEEERKIRELQQSEQEESRDIGEDEANATVECVVPLDGVTSTAGTSTSTAGTSSSNNNSASVAPFTDSDISSFEPTIDPSHVVVDEFEKKALDHTVDHTSEQINSTLPDPEPSMVDEGTESTASSSLAKQLRPTFDTEPTVIEKEQFDHQLSDQLNAELLQIPGPFISGGSSSSSIRSSGSLDSPSKSKKTPVKSAMKNSPSFYSNKSRSRTNSNTNPAHQAYLSLTTAENTRLNSKLSSSQLDLVQSSGNVYHPPPPTIQSTAQTPSPQSKRMSQTLRTPQGQTSSPNGPVNGSGFHHNGNGAAQNGSLSGRSLRPQSFVDPSRRNAQPEQPKGMSGRSLRDRSSVYVAPIGAHPALQPGYQSPSKARAADLYARANARPVSTFKPQKKSSFSREDSHGEPQPERRTTLRDTSGNINNGAAIEHQATGEKPSPVNANGVIPLKNTAQAPGSRFRSRLADSDDESEPVGLGHPHAHAPPQATRSSRFASRFNDSDDEDDIFSNGQHASSASSPAQNHYHQQHHQQHHQQQSATSPTGQYSLREDKRAPMESLRNSEPKSEQKPKKKSFGKLRKLFGKN</sequence>
<feature type="compositionally biased region" description="Polar residues" evidence="1">
    <location>
        <begin position="548"/>
        <end position="580"/>
    </location>
</feature>
<keyword evidence="3" id="KW-1185">Reference proteome</keyword>
<dbReference type="Proteomes" id="UP001497600">
    <property type="component" value="Chromosome F"/>
</dbReference>
<feature type="compositionally biased region" description="Basic and acidic residues" evidence="1">
    <location>
        <begin position="236"/>
        <end position="261"/>
    </location>
</feature>
<reference evidence="2 3" key="1">
    <citation type="submission" date="2024-01" db="EMBL/GenBank/DDBJ databases">
        <authorList>
            <consortium name="Genoscope - CEA"/>
            <person name="William W."/>
        </authorList>
    </citation>
    <scope>NUCLEOTIDE SEQUENCE [LARGE SCALE GENOMIC DNA]</scope>
    <source>
        <strain evidence="2 3">29B2s-10</strain>
    </source>
</reference>
<feature type="region of interest" description="Disordered" evidence="1">
    <location>
        <begin position="535"/>
        <end position="866"/>
    </location>
</feature>
<feature type="region of interest" description="Disordered" evidence="1">
    <location>
        <begin position="42"/>
        <end position="125"/>
    </location>
</feature>
<proteinExistence type="predicted"/>
<evidence type="ECO:0000313" key="2">
    <source>
        <dbReference type="EMBL" id="CAK7914580.1"/>
    </source>
</evidence>
<evidence type="ECO:0008006" key="4">
    <source>
        <dbReference type="Google" id="ProtNLM"/>
    </source>
</evidence>
<protein>
    <recommendedName>
        <fullName evidence="4">Eisosome protein SEG1</fullName>
    </recommendedName>
</protein>
<feature type="compositionally biased region" description="Polar residues" evidence="1">
    <location>
        <begin position="591"/>
        <end position="600"/>
    </location>
</feature>
<gene>
    <name evidence="2" type="ORF">CAAN4_F17084</name>
</gene>
<feature type="region of interest" description="Disordered" evidence="1">
    <location>
        <begin position="291"/>
        <end position="365"/>
    </location>
</feature>
<feature type="compositionally biased region" description="Basic and acidic residues" evidence="1">
    <location>
        <begin position="291"/>
        <end position="309"/>
    </location>
</feature>
<feature type="compositionally biased region" description="Low complexity" evidence="1">
    <location>
        <begin position="451"/>
        <end position="473"/>
    </location>
</feature>
<feature type="compositionally biased region" description="Basic and acidic residues" evidence="1">
    <location>
        <begin position="829"/>
        <end position="850"/>
    </location>
</feature>
<feature type="compositionally biased region" description="Polar residues" evidence="1">
    <location>
        <begin position="205"/>
        <end position="229"/>
    </location>
</feature>
<feature type="region of interest" description="Disordered" evidence="1">
    <location>
        <begin position="190"/>
        <end position="261"/>
    </location>
</feature>
<accession>A0ABP0EHI0</accession>
<organism evidence="2 3">
    <name type="scientific">[Candida] anglica</name>
    <dbReference type="NCBI Taxonomy" id="148631"/>
    <lineage>
        <taxon>Eukaryota</taxon>
        <taxon>Fungi</taxon>
        <taxon>Dikarya</taxon>
        <taxon>Ascomycota</taxon>
        <taxon>Saccharomycotina</taxon>
        <taxon>Pichiomycetes</taxon>
        <taxon>Debaryomycetaceae</taxon>
        <taxon>Kurtzmaniella</taxon>
    </lineage>
</organism>
<feature type="compositionally biased region" description="Polar residues" evidence="1">
    <location>
        <begin position="790"/>
        <end position="802"/>
    </location>
</feature>
<evidence type="ECO:0000256" key="1">
    <source>
        <dbReference type="SAM" id="MobiDB-lite"/>
    </source>
</evidence>
<feature type="region of interest" description="Disordered" evidence="1">
    <location>
        <begin position="381"/>
        <end position="437"/>
    </location>
</feature>
<evidence type="ECO:0000313" key="3">
    <source>
        <dbReference type="Proteomes" id="UP001497600"/>
    </source>
</evidence>
<feature type="compositionally biased region" description="Low complexity" evidence="1">
    <location>
        <begin position="328"/>
        <end position="349"/>
    </location>
</feature>
<feature type="compositionally biased region" description="Basic residues" evidence="1">
    <location>
        <begin position="851"/>
        <end position="866"/>
    </location>
</feature>
<feature type="compositionally biased region" description="Polar residues" evidence="1">
    <location>
        <begin position="93"/>
        <end position="104"/>
    </location>
</feature>